<feature type="transmembrane region" description="Helical" evidence="7">
    <location>
        <begin position="186"/>
        <end position="207"/>
    </location>
</feature>
<dbReference type="Gene3D" id="3.30.70.20">
    <property type="match status" value="1"/>
</dbReference>
<gene>
    <name evidence="9" type="ORF">G3O08_13265</name>
</gene>
<sequence length="587" mass="66378">MKNDTLKKLGLTLFVIAVTVFFSLSFIVDISFKDKDVSSLLEEKNKGLANIVSTIDPAPAYQMPGALRNAFNQYNEVIVNEYGIKDDELKNFIEKLDSDASKFDTSAVQSFFGKDDFLTTKFLENTSWMIGRDWQNFDQFKNSINDKLQNVNKAVVSEYGLGAEKQDAMVLILMTVGAPDFLKTGLWAFLIFGLAVAGGFIHFIPLWRKKPGIHNDHIHHNKSQTRQWPAIIVFVCLVGFYIFLYHYPHYLANQIALLKPLSENMSGGAANQWFLYGFMYTLAMFTMGARMMIKYRGNMYQQVRTVSVFFFQVAFAFTLPQILTRMQLPAYDLKSAWPLEYSFFFDYRIDEYMQNGSLGLFLFGWGVVLFAIGVPLLTYFYGKRWYCSWVCGCGGLAETVGDPYRHLSDKSLGSWKIERWVVHSVLVFAVFMTAWVLYTAISGDSELLGINSYSVRSTYGFFIGFVFAGAVGTGFYPVMGNRVWCRFGCPLAAYLGLVQRFKSRFRITTNGGQCISCGNCSTYCEMGIDVRWYAQRGQNIVRSSCVGCGVCSAVCPRGVLKLENKTEDGRINDNPILIGREGVTLNL</sequence>
<evidence type="ECO:0000256" key="2">
    <source>
        <dbReference type="ARBA" id="ARBA00022485"/>
    </source>
</evidence>
<keyword evidence="6" id="KW-0411">Iron-sulfur</keyword>
<feature type="transmembrane region" description="Helical" evidence="7">
    <location>
        <begin position="228"/>
        <end position="247"/>
    </location>
</feature>
<dbReference type="SUPFAM" id="SSF54862">
    <property type="entry name" value="4Fe-4S ferredoxins"/>
    <property type="match status" value="1"/>
</dbReference>
<name>A0A7K3WSL4_9FLAO</name>
<dbReference type="RefSeq" id="WP_163285868.1">
    <property type="nucleotide sequence ID" value="NZ_JAAGVY010000026.1"/>
</dbReference>
<keyword evidence="1" id="KW-0813">Transport</keyword>
<keyword evidence="7" id="KW-0812">Transmembrane</keyword>
<proteinExistence type="predicted"/>
<evidence type="ECO:0000313" key="10">
    <source>
        <dbReference type="Proteomes" id="UP000486602"/>
    </source>
</evidence>
<reference evidence="9 10" key="1">
    <citation type="submission" date="2020-02" db="EMBL/GenBank/DDBJ databases">
        <title>Out from the shadows clarifying the taxonomy of the family Cryomorphaceae and related taxa by utilizing the GTDB taxonomic framework.</title>
        <authorList>
            <person name="Bowman J.P."/>
        </authorList>
    </citation>
    <scope>NUCLEOTIDE SEQUENCE [LARGE SCALE GENOMIC DNA]</scope>
    <source>
        <strain evidence="9 10">QSSC 1-22</strain>
    </source>
</reference>
<evidence type="ECO:0000313" key="9">
    <source>
        <dbReference type="EMBL" id="NEN24474.1"/>
    </source>
</evidence>
<keyword evidence="10" id="KW-1185">Reference proteome</keyword>
<dbReference type="InterPro" id="IPR017896">
    <property type="entry name" value="4Fe4S_Fe-S-bd"/>
</dbReference>
<feature type="transmembrane region" description="Helical" evidence="7">
    <location>
        <begin position="458"/>
        <end position="478"/>
    </location>
</feature>
<organism evidence="9 10">
    <name type="scientific">Cryomorpha ignava</name>
    <dbReference type="NCBI Taxonomy" id="101383"/>
    <lineage>
        <taxon>Bacteria</taxon>
        <taxon>Pseudomonadati</taxon>
        <taxon>Bacteroidota</taxon>
        <taxon>Flavobacteriia</taxon>
        <taxon>Flavobacteriales</taxon>
        <taxon>Cryomorphaceae</taxon>
        <taxon>Cryomorpha</taxon>
    </lineage>
</organism>
<dbReference type="GO" id="GO:0051539">
    <property type="term" value="F:4 iron, 4 sulfur cluster binding"/>
    <property type="evidence" value="ECO:0007669"/>
    <property type="project" value="UniProtKB-KW"/>
</dbReference>
<feature type="transmembrane region" description="Helical" evidence="7">
    <location>
        <begin position="12"/>
        <end position="32"/>
    </location>
</feature>
<dbReference type="GO" id="GO:0005886">
    <property type="term" value="C:plasma membrane"/>
    <property type="evidence" value="ECO:0007669"/>
    <property type="project" value="TreeGrafter"/>
</dbReference>
<evidence type="ECO:0000256" key="3">
    <source>
        <dbReference type="ARBA" id="ARBA00022723"/>
    </source>
</evidence>
<dbReference type="Pfam" id="PF13187">
    <property type="entry name" value="Fer4_9"/>
    <property type="match status" value="1"/>
</dbReference>
<dbReference type="PANTHER" id="PTHR30176">
    <property type="entry name" value="FERREDOXIN-TYPE PROTEIN NAPH"/>
    <property type="match status" value="1"/>
</dbReference>
<dbReference type="Proteomes" id="UP000486602">
    <property type="component" value="Unassembled WGS sequence"/>
</dbReference>
<dbReference type="AlphaFoldDB" id="A0A7K3WSL4"/>
<keyword evidence="2" id="KW-0004">4Fe-4S</keyword>
<dbReference type="InterPro" id="IPR017900">
    <property type="entry name" value="4Fe4S_Fe_S_CS"/>
</dbReference>
<feature type="transmembrane region" description="Helical" evidence="7">
    <location>
        <begin position="420"/>
        <end position="438"/>
    </location>
</feature>
<dbReference type="InterPro" id="IPR051684">
    <property type="entry name" value="Electron_Trans/Redox"/>
</dbReference>
<feature type="domain" description="4Fe-4S ferredoxin-type" evidence="8">
    <location>
        <begin position="505"/>
        <end position="533"/>
    </location>
</feature>
<evidence type="ECO:0000259" key="8">
    <source>
        <dbReference type="PROSITE" id="PS51379"/>
    </source>
</evidence>
<feature type="transmembrane region" description="Helical" evidence="7">
    <location>
        <begin position="273"/>
        <end position="293"/>
    </location>
</feature>
<evidence type="ECO:0000256" key="5">
    <source>
        <dbReference type="ARBA" id="ARBA00023004"/>
    </source>
</evidence>
<evidence type="ECO:0000256" key="4">
    <source>
        <dbReference type="ARBA" id="ARBA00022982"/>
    </source>
</evidence>
<dbReference type="GO" id="GO:0046872">
    <property type="term" value="F:metal ion binding"/>
    <property type="evidence" value="ECO:0007669"/>
    <property type="project" value="UniProtKB-KW"/>
</dbReference>
<dbReference type="Pfam" id="PF12801">
    <property type="entry name" value="Fer4_5"/>
    <property type="match status" value="2"/>
</dbReference>
<accession>A0A7K3WSL4</accession>
<dbReference type="PANTHER" id="PTHR30176:SF3">
    <property type="entry name" value="FERREDOXIN-TYPE PROTEIN NAPH"/>
    <property type="match status" value="1"/>
</dbReference>
<dbReference type="EMBL" id="JAAGVY010000026">
    <property type="protein sequence ID" value="NEN24474.1"/>
    <property type="molecule type" value="Genomic_DNA"/>
</dbReference>
<feature type="transmembrane region" description="Helical" evidence="7">
    <location>
        <begin position="360"/>
        <end position="381"/>
    </location>
</feature>
<evidence type="ECO:0000256" key="6">
    <source>
        <dbReference type="ARBA" id="ARBA00023014"/>
    </source>
</evidence>
<keyword evidence="3" id="KW-0479">Metal-binding</keyword>
<feature type="domain" description="4Fe-4S ferredoxin-type" evidence="8">
    <location>
        <begin position="536"/>
        <end position="565"/>
    </location>
</feature>
<evidence type="ECO:0000256" key="7">
    <source>
        <dbReference type="SAM" id="Phobius"/>
    </source>
</evidence>
<feature type="transmembrane region" description="Helical" evidence="7">
    <location>
        <begin position="305"/>
        <end position="323"/>
    </location>
</feature>
<protein>
    <submittedName>
        <fullName evidence="9">4Fe-4S binding protein</fullName>
    </submittedName>
</protein>
<comment type="caution">
    <text evidence="9">The sequence shown here is derived from an EMBL/GenBank/DDBJ whole genome shotgun (WGS) entry which is preliminary data.</text>
</comment>
<keyword evidence="5" id="KW-0408">Iron</keyword>
<keyword evidence="7" id="KW-0472">Membrane</keyword>
<evidence type="ECO:0000256" key="1">
    <source>
        <dbReference type="ARBA" id="ARBA00022448"/>
    </source>
</evidence>
<keyword evidence="7" id="KW-1133">Transmembrane helix</keyword>
<dbReference type="PROSITE" id="PS51379">
    <property type="entry name" value="4FE4S_FER_2"/>
    <property type="match status" value="2"/>
</dbReference>
<dbReference type="PROSITE" id="PS00198">
    <property type="entry name" value="4FE4S_FER_1"/>
    <property type="match status" value="1"/>
</dbReference>
<keyword evidence="4" id="KW-0249">Electron transport</keyword>